<gene>
    <name evidence="1" type="ORF">DARMORV10_C04P15240.1</name>
</gene>
<sequence length="50" mass="5745">MSVRIHLKMKLVNLEKETKKFKKHIPMAFVERVKEDFHGGGKATTVHPTA</sequence>
<evidence type="ECO:0000313" key="1">
    <source>
        <dbReference type="EMBL" id="CAF1820047.1"/>
    </source>
</evidence>
<dbReference type="Proteomes" id="UP001295469">
    <property type="component" value="Chromosome C04"/>
</dbReference>
<reference evidence="1" key="1">
    <citation type="submission" date="2021-01" db="EMBL/GenBank/DDBJ databases">
        <authorList>
            <consortium name="Genoscope - CEA"/>
            <person name="William W."/>
        </authorList>
    </citation>
    <scope>NUCLEOTIDE SEQUENCE</scope>
</reference>
<protein>
    <submittedName>
        <fullName evidence="1">(rape) hypothetical protein</fullName>
    </submittedName>
</protein>
<name>A0A816JSA4_BRANA</name>
<dbReference type="AlphaFoldDB" id="A0A816JSA4"/>
<dbReference type="EMBL" id="HG994368">
    <property type="protein sequence ID" value="CAF1820047.1"/>
    <property type="molecule type" value="Genomic_DNA"/>
</dbReference>
<accession>A0A816JSA4</accession>
<organism evidence="1">
    <name type="scientific">Brassica napus</name>
    <name type="common">Rape</name>
    <dbReference type="NCBI Taxonomy" id="3708"/>
    <lineage>
        <taxon>Eukaryota</taxon>
        <taxon>Viridiplantae</taxon>
        <taxon>Streptophyta</taxon>
        <taxon>Embryophyta</taxon>
        <taxon>Tracheophyta</taxon>
        <taxon>Spermatophyta</taxon>
        <taxon>Magnoliopsida</taxon>
        <taxon>eudicotyledons</taxon>
        <taxon>Gunneridae</taxon>
        <taxon>Pentapetalae</taxon>
        <taxon>rosids</taxon>
        <taxon>malvids</taxon>
        <taxon>Brassicales</taxon>
        <taxon>Brassicaceae</taxon>
        <taxon>Brassiceae</taxon>
        <taxon>Brassica</taxon>
    </lineage>
</organism>
<proteinExistence type="predicted"/>